<protein>
    <submittedName>
        <fullName evidence="3">Uncharacterized protein</fullName>
    </submittedName>
</protein>
<dbReference type="PROSITE" id="PS51257">
    <property type="entry name" value="PROKAR_LIPOPROTEIN"/>
    <property type="match status" value="1"/>
</dbReference>
<evidence type="ECO:0000256" key="2">
    <source>
        <dbReference type="SAM" id="SignalP"/>
    </source>
</evidence>
<feature type="chain" id="PRO_5026917896" evidence="2">
    <location>
        <begin position="20"/>
        <end position="189"/>
    </location>
</feature>
<feature type="signal peptide" evidence="2">
    <location>
        <begin position="1"/>
        <end position="19"/>
    </location>
</feature>
<feature type="region of interest" description="Disordered" evidence="1">
    <location>
        <begin position="66"/>
        <end position="96"/>
    </location>
</feature>
<dbReference type="AlphaFoldDB" id="A0A6L5GFN3"/>
<sequence length="189" mass="19747">MRRYLIALLLGLTALTAAACGDDTGDDGGVASADGTATASEDTEGGDGGGENDAFAQALEYSQCMRDNGVPEFPDPEQQGEGGISLGLTEGIDPDSQEFKDAEAACEDLRPQPNGGDEIDPEVYEALVEYSECMRENGIEEFPDPEPGGGIIMNGDMGFDPQSEEFQAAEAACADLRPEGPGPENSEDE</sequence>
<feature type="region of interest" description="Disordered" evidence="1">
    <location>
        <begin position="138"/>
        <end position="161"/>
    </location>
</feature>
<evidence type="ECO:0000256" key="1">
    <source>
        <dbReference type="SAM" id="MobiDB-lite"/>
    </source>
</evidence>
<feature type="compositionally biased region" description="Low complexity" evidence="1">
    <location>
        <begin position="29"/>
        <end position="39"/>
    </location>
</feature>
<feature type="region of interest" description="Disordered" evidence="1">
    <location>
        <begin position="29"/>
        <end position="53"/>
    </location>
</feature>
<comment type="caution">
    <text evidence="3">The sequence shown here is derived from an EMBL/GenBank/DDBJ whole genome shotgun (WGS) entry which is preliminary data.</text>
</comment>
<keyword evidence="4" id="KW-1185">Reference proteome</keyword>
<keyword evidence="2" id="KW-0732">Signal</keyword>
<name>A0A6L5GFN3_9ACTN</name>
<reference evidence="3 4" key="1">
    <citation type="submission" date="2019-10" db="EMBL/GenBank/DDBJ databases">
        <title>Glycomyces albidus sp. nov., a novel actinomycete isolated from rhizosphere soil of wheat (Triticum aestivum L.).</title>
        <authorList>
            <person name="Qian L."/>
        </authorList>
    </citation>
    <scope>NUCLEOTIDE SEQUENCE [LARGE SCALE GENOMIC DNA]</scope>
    <source>
        <strain evidence="3 4">NEAU-7082</strain>
    </source>
</reference>
<evidence type="ECO:0000313" key="3">
    <source>
        <dbReference type="EMBL" id="MQM28375.1"/>
    </source>
</evidence>
<organism evidence="3 4">
    <name type="scientific">Glycomyces albidus</name>
    <dbReference type="NCBI Taxonomy" id="2656774"/>
    <lineage>
        <taxon>Bacteria</taxon>
        <taxon>Bacillati</taxon>
        <taxon>Actinomycetota</taxon>
        <taxon>Actinomycetes</taxon>
        <taxon>Glycomycetales</taxon>
        <taxon>Glycomycetaceae</taxon>
        <taxon>Glycomyces</taxon>
    </lineage>
</organism>
<dbReference type="EMBL" id="WIAO01000042">
    <property type="protein sequence ID" value="MQM28375.1"/>
    <property type="molecule type" value="Genomic_DNA"/>
</dbReference>
<dbReference type="RefSeq" id="WP_153027479.1">
    <property type="nucleotide sequence ID" value="NZ_WIAO01000042.1"/>
</dbReference>
<evidence type="ECO:0000313" key="4">
    <source>
        <dbReference type="Proteomes" id="UP000477750"/>
    </source>
</evidence>
<accession>A0A6L5GFN3</accession>
<dbReference type="Proteomes" id="UP000477750">
    <property type="component" value="Unassembled WGS sequence"/>
</dbReference>
<gene>
    <name evidence="3" type="ORF">GFD30_22840</name>
</gene>
<feature type="region of interest" description="Disordered" evidence="1">
    <location>
        <begin position="170"/>
        <end position="189"/>
    </location>
</feature>
<proteinExistence type="predicted"/>